<evidence type="ECO:0000313" key="4">
    <source>
        <dbReference type="Proteomes" id="UP001479436"/>
    </source>
</evidence>
<organism evidence="3 4">
    <name type="scientific">Basidiobolus ranarum</name>
    <dbReference type="NCBI Taxonomy" id="34480"/>
    <lineage>
        <taxon>Eukaryota</taxon>
        <taxon>Fungi</taxon>
        <taxon>Fungi incertae sedis</taxon>
        <taxon>Zoopagomycota</taxon>
        <taxon>Entomophthoromycotina</taxon>
        <taxon>Basidiobolomycetes</taxon>
        <taxon>Basidiobolales</taxon>
        <taxon>Basidiobolaceae</taxon>
        <taxon>Basidiobolus</taxon>
    </lineage>
</organism>
<dbReference type="PROSITE" id="PS51166">
    <property type="entry name" value="CBM20"/>
    <property type="match status" value="1"/>
</dbReference>
<dbReference type="Proteomes" id="UP001479436">
    <property type="component" value="Unassembled WGS sequence"/>
</dbReference>
<evidence type="ECO:0000259" key="2">
    <source>
        <dbReference type="PROSITE" id="PS51166"/>
    </source>
</evidence>
<dbReference type="InterPro" id="IPR002044">
    <property type="entry name" value="CBM20"/>
</dbReference>
<accession>A0ABR2W7Q1</accession>
<gene>
    <name evidence="3" type="ORF">K7432_002467</name>
</gene>
<dbReference type="Gene3D" id="2.60.40.10">
    <property type="entry name" value="Immunoglobulins"/>
    <property type="match status" value="1"/>
</dbReference>
<reference evidence="3 4" key="1">
    <citation type="submission" date="2023-04" db="EMBL/GenBank/DDBJ databases">
        <title>Genome of Basidiobolus ranarum AG-B5.</title>
        <authorList>
            <person name="Stajich J.E."/>
            <person name="Carter-House D."/>
            <person name="Gryganskyi A."/>
        </authorList>
    </citation>
    <scope>NUCLEOTIDE SEQUENCE [LARGE SCALE GENOMIC DNA]</scope>
    <source>
        <strain evidence="3 4">AG-B5</strain>
    </source>
</reference>
<feature type="domain" description="CBM20" evidence="2">
    <location>
        <begin position="147"/>
        <end position="254"/>
    </location>
</feature>
<dbReference type="InterPro" id="IPR013784">
    <property type="entry name" value="Carb-bd-like_fold"/>
</dbReference>
<comment type="caution">
    <text evidence="3">The sequence shown here is derived from an EMBL/GenBank/DDBJ whole genome shotgun (WGS) entry which is preliminary data.</text>
</comment>
<feature type="coiled-coil region" evidence="1">
    <location>
        <begin position="35"/>
        <end position="97"/>
    </location>
</feature>
<sequence length="262" mass="30171">MLNGIFFLFSNAWNGFKTLYVPPTVSKITAGPSEIELIKKELQQLRAENTRLKNVETDYRKSIREQAEEITNLKALIASYERRLEESESLVASNKRRLEETELLVISYQRCLEKNQSFFDTIEKGLVNLKEVQGLDYSRTMDYIVLSTVRDVKILTFKLTDIVLESGDKIYVCGGHKLLGEWVPTSGLELTPVNSHYEVSVGVNELAQRELGSIQYKYALLRGNAWYWESGKDRFRENPIYSDIVDIQPREWEVNPCLSSAE</sequence>
<dbReference type="InterPro" id="IPR013783">
    <property type="entry name" value="Ig-like_fold"/>
</dbReference>
<dbReference type="Pfam" id="PF00686">
    <property type="entry name" value="CBM_20"/>
    <property type="match status" value="1"/>
</dbReference>
<evidence type="ECO:0000313" key="3">
    <source>
        <dbReference type="EMBL" id="KAK9722708.1"/>
    </source>
</evidence>
<name>A0ABR2W7Q1_9FUNG</name>
<evidence type="ECO:0000256" key="1">
    <source>
        <dbReference type="SAM" id="Coils"/>
    </source>
</evidence>
<dbReference type="SMART" id="SM01065">
    <property type="entry name" value="CBM_2"/>
    <property type="match status" value="1"/>
</dbReference>
<keyword evidence="1" id="KW-0175">Coiled coil</keyword>
<keyword evidence="4" id="KW-1185">Reference proteome</keyword>
<dbReference type="SUPFAM" id="SSF49452">
    <property type="entry name" value="Starch-binding domain-like"/>
    <property type="match status" value="1"/>
</dbReference>
<protein>
    <recommendedName>
        <fullName evidence="2">CBM20 domain-containing protein</fullName>
    </recommendedName>
</protein>
<proteinExistence type="predicted"/>
<dbReference type="EMBL" id="JASJQH010006942">
    <property type="protein sequence ID" value="KAK9722708.1"/>
    <property type="molecule type" value="Genomic_DNA"/>
</dbReference>